<dbReference type="InterPro" id="IPR036872">
    <property type="entry name" value="CH_dom_sf"/>
</dbReference>
<dbReference type="CDD" id="cd21204">
    <property type="entry name" value="CH_GAS2-like"/>
    <property type="match status" value="1"/>
</dbReference>
<evidence type="ECO:0000313" key="8">
    <source>
        <dbReference type="EMBL" id="CAD7638752.1"/>
    </source>
</evidence>
<dbReference type="Pfam" id="PF00307">
    <property type="entry name" value="CH"/>
    <property type="match status" value="1"/>
</dbReference>
<sequence length="412" mass="45284">MAVDETNSNGSSPKTEEEYADRITRLQMEYLIPLKEDLSDTDDITADNFMSRLDNGVIVCKLAKLIQDNCDATQQAFNGKLSRALEEEIPINGVNYKGLIRHTLAPTTTKCWENAKSQSFYARDNVSNFLKWCRKFGVRDAVLFESKLLLSDFHYTNSEDLVSHVNPRNVVLCLLEIARIACTKHSFSPAPGLVQFEQEIDELENETIDGWSVSSLSNDCNISYRGEVTAAGAVNGNGNGRMASVSSLNSSSSSSTISTNTSTTPTKLTSELDHKLLKARHVMVRVGGGWTTLSHFLERHGGDPNQEISAADLLPLDTRAISVSPRRRSYAPLVSTTAQTPPIPNTPTFGRYVSSTPSAITDDYHSPTPALLYGDVMPSTCSHTQGVHRCYQCPPNGQLIDRHSITTYSANI</sequence>
<protein>
    <submittedName>
        <fullName evidence="8">Uncharacterized protein</fullName>
    </submittedName>
</protein>
<keyword evidence="9" id="KW-1185">Reference proteome</keyword>
<dbReference type="GO" id="GO:0051015">
    <property type="term" value="F:actin filament binding"/>
    <property type="evidence" value="ECO:0007669"/>
    <property type="project" value="TreeGrafter"/>
</dbReference>
<evidence type="ECO:0000313" key="9">
    <source>
        <dbReference type="Proteomes" id="UP000728032"/>
    </source>
</evidence>
<dbReference type="GO" id="GO:0008093">
    <property type="term" value="F:cytoskeletal anchor activity"/>
    <property type="evidence" value="ECO:0007669"/>
    <property type="project" value="TreeGrafter"/>
</dbReference>
<feature type="domain" description="Calponin-homology (CH)" evidence="6">
    <location>
        <begin position="42"/>
        <end position="147"/>
    </location>
</feature>
<accession>A0A7R9LCA4</accession>
<dbReference type="Gene3D" id="3.30.920.20">
    <property type="entry name" value="Gas2-like domain"/>
    <property type="match status" value="1"/>
</dbReference>
<name>A0A7R9LCA4_9ACAR</name>
<gene>
    <name evidence="8" type="ORF">ONB1V03_LOCUS1579</name>
</gene>
<dbReference type="OrthoDB" id="206130at2759"/>
<comment type="subcellular location">
    <subcellularLocation>
        <location evidence="1">Cytoplasm</location>
        <location evidence="1">Cytoskeleton</location>
    </subcellularLocation>
</comment>
<dbReference type="Proteomes" id="UP000728032">
    <property type="component" value="Unassembled WGS sequence"/>
</dbReference>
<dbReference type="PANTHER" id="PTHR46756">
    <property type="entry name" value="TRANSGELIN"/>
    <property type="match status" value="1"/>
</dbReference>
<dbReference type="Gene3D" id="1.10.418.10">
    <property type="entry name" value="Calponin-like domain"/>
    <property type="match status" value="1"/>
</dbReference>
<organism evidence="8">
    <name type="scientific">Oppiella nova</name>
    <dbReference type="NCBI Taxonomy" id="334625"/>
    <lineage>
        <taxon>Eukaryota</taxon>
        <taxon>Metazoa</taxon>
        <taxon>Ecdysozoa</taxon>
        <taxon>Arthropoda</taxon>
        <taxon>Chelicerata</taxon>
        <taxon>Arachnida</taxon>
        <taxon>Acari</taxon>
        <taxon>Acariformes</taxon>
        <taxon>Sarcoptiformes</taxon>
        <taxon>Oribatida</taxon>
        <taxon>Brachypylina</taxon>
        <taxon>Oppioidea</taxon>
        <taxon>Oppiidae</taxon>
        <taxon>Oppiella</taxon>
    </lineage>
</organism>
<dbReference type="GO" id="GO:0005884">
    <property type="term" value="C:actin filament"/>
    <property type="evidence" value="ECO:0007669"/>
    <property type="project" value="TreeGrafter"/>
</dbReference>
<feature type="region of interest" description="Disordered" evidence="5">
    <location>
        <begin position="243"/>
        <end position="266"/>
    </location>
</feature>
<feature type="compositionally biased region" description="Low complexity" evidence="5">
    <location>
        <begin position="244"/>
        <end position="266"/>
    </location>
</feature>
<evidence type="ECO:0000256" key="2">
    <source>
        <dbReference type="ARBA" id="ARBA00022490"/>
    </source>
</evidence>
<evidence type="ECO:0000256" key="5">
    <source>
        <dbReference type="SAM" id="MobiDB-lite"/>
    </source>
</evidence>
<comment type="similarity">
    <text evidence="4">Belongs to the GAS2 family.</text>
</comment>
<evidence type="ECO:0000259" key="6">
    <source>
        <dbReference type="Pfam" id="PF00307"/>
    </source>
</evidence>
<dbReference type="InterPro" id="IPR001715">
    <property type="entry name" value="CH_dom"/>
</dbReference>
<feature type="domain" description="GAR" evidence="7">
    <location>
        <begin position="276"/>
        <end position="300"/>
    </location>
</feature>
<reference evidence="8" key="1">
    <citation type="submission" date="2020-11" db="EMBL/GenBank/DDBJ databases">
        <authorList>
            <person name="Tran Van P."/>
        </authorList>
    </citation>
    <scope>NUCLEOTIDE SEQUENCE</scope>
</reference>
<dbReference type="InterPro" id="IPR003108">
    <property type="entry name" value="GAR_dom"/>
</dbReference>
<keyword evidence="3" id="KW-0206">Cytoskeleton</keyword>
<keyword evidence="2" id="KW-0963">Cytoplasm</keyword>
<dbReference type="PANTHER" id="PTHR46756:SF13">
    <property type="entry name" value="GROWTH ARREST-SPECIFIC PROTEIN 2"/>
    <property type="match status" value="1"/>
</dbReference>
<dbReference type="AlphaFoldDB" id="A0A7R9LCA4"/>
<dbReference type="EMBL" id="OC915121">
    <property type="protein sequence ID" value="CAD7638752.1"/>
    <property type="molecule type" value="Genomic_DNA"/>
</dbReference>
<dbReference type="EMBL" id="CAJPVJ010000296">
    <property type="protein sequence ID" value="CAG2161978.1"/>
    <property type="molecule type" value="Genomic_DNA"/>
</dbReference>
<dbReference type="GO" id="GO:0051764">
    <property type="term" value="P:actin crosslink formation"/>
    <property type="evidence" value="ECO:0007669"/>
    <property type="project" value="TreeGrafter"/>
</dbReference>
<dbReference type="GO" id="GO:0008017">
    <property type="term" value="F:microtubule binding"/>
    <property type="evidence" value="ECO:0007669"/>
    <property type="project" value="InterPro"/>
</dbReference>
<evidence type="ECO:0000256" key="1">
    <source>
        <dbReference type="ARBA" id="ARBA00004245"/>
    </source>
</evidence>
<evidence type="ECO:0000259" key="7">
    <source>
        <dbReference type="Pfam" id="PF02187"/>
    </source>
</evidence>
<evidence type="ECO:0000256" key="3">
    <source>
        <dbReference type="ARBA" id="ARBA00023212"/>
    </source>
</evidence>
<dbReference type="SUPFAM" id="SSF47576">
    <property type="entry name" value="Calponin-homology domain, CH-domain"/>
    <property type="match status" value="1"/>
</dbReference>
<dbReference type="Pfam" id="PF02187">
    <property type="entry name" value="GAS2"/>
    <property type="match status" value="1"/>
</dbReference>
<dbReference type="InterPro" id="IPR036534">
    <property type="entry name" value="GAR_dom_sf"/>
</dbReference>
<dbReference type="SUPFAM" id="SSF143575">
    <property type="entry name" value="GAS2 domain-like"/>
    <property type="match status" value="1"/>
</dbReference>
<evidence type="ECO:0000256" key="4">
    <source>
        <dbReference type="ARBA" id="ARBA00038441"/>
    </source>
</evidence>
<proteinExistence type="inferred from homology"/>